<keyword evidence="8" id="KW-1185">Reference proteome</keyword>
<dbReference type="PANTHER" id="PTHR47359:SF3">
    <property type="entry name" value="NLP_P60 DOMAIN-CONTAINING PROTEIN-RELATED"/>
    <property type="match status" value="1"/>
</dbReference>
<dbReference type="InterPro" id="IPR000064">
    <property type="entry name" value="NLP_P60_dom"/>
</dbReference>
<proteinExistence type="inferred from homology"/>
<dbReference type="InterPro" id="IPR028994">
    <property type="entry name" value="Integrin_alpha_N"/>
</dbReference>
<dbReference type="PROSITE" id="PS51935">
    <property type="entry name" value="NLPC_P60"/>
    <property type="match status" value="1"/>
</dbReference>
<evidence type="ECO:0000256" key="3">
    <source>
        <dbReference type="ARBA" id="ARBA00022801"/>
    </source>
</evidence>
<comment type="similarity">
    <text evidence="1">Belongs to the peptidase C40 family.</text>
</comment>
<evidence type="ECO:0000256" key="5">
    <source>
        <dbReference type="SAM" id="SignalP"/>
    </source>
</evidence>
<evidence type="ECO:0000259" key="6">
    <source>
        <dbReference type="PROSITE" id="PS51935"/>
    </source>
</evidence>
<gene>
    <name evidence="7" type="ORF">GCM10009765_43240</name>
</gene>
<dbReference type="InterPro" id="IPR051794">
    <property type="entry name" value="PG_Endopeptidase_C40"/>
</dbReference>
<dbReference type="Pfam" id="PF00877">
    <property type="entry name" value="NLPC_P60"/>
    <property type="match status" value="1"/>
</dbReference>
<dbReference type="SUPFAM" id="SSF69318">
    <property type="entry name" value="Integrin alpha N-terminal domain"/>
    <property type="match status" value="1"/>
</dbReference>
<protein>
    <recommendedName>
        <fullName evidence="6">NlpC/P60 domain-containing protein</fullName>
    </recommendedName>
</protein>
<reference evidence="8" key="1">
    <citation type="journal article" date="2019" name="Int. J. Syst. Evol. Microbiol.">
        <title>The Global Catalogue of Microorganisms (GCM) 10K type strain sequencing project: providing services to taxonomists for standard genome sequencing and annotation.</title>
        <authorList>
            <consortium name="The Broad Institute Genomics Platform"/>
            <consortium name="The Broad Institute Genome Sequencing Center for Infectious Disease"/>
            <person name="Wu L."/>
            <person name="Ma J."/>
        </authorList>
    </citation>
    <scope>NUCLEOTIDE SEQUENCE [LARGE SCALE GENOMIC DNA]</scope>
    <source>
        <strain evidence="8">JCM 14718</strain>
    </source>
</reference>
<evidence type="ECO:0000256" key="2">
    <source>
        <dbReference type="ARBA" id="ARBA00022670"/>
    </source>
</evidence>
<dbReference type="SUPFAM" id="SSF54001">
    <property type="entry name" value="Cysteine proteinases"/>
    <property type="match status" value="1"/>
</dbReference>
<feature type="chain" id="PRO_5046534025" description="NlpC/P60 domain-containing protein" evidence="5">
    <location>
        <begin position="40"/>
        <end position="440"/>
    </location>
</feature>
<dbReference type="Proteomes" id="UP001500618">
    <property type="component" value="Unassembled WGS sequence"/>
</dbReference>
<sequence>MHTMEVATHRTGWPRFSAVLLIALSLFASGLANSSPAQAAPACGVLAGGAAQQANNAVINTCYQIGVPYSWGGGHGPQPGPTLGQCDPNNGAPNDCHVKGLDCSGLVRYGYALALGPDILGSGNTDAQWHSPAVKTHFYSTAQALPGDLLFYSSNNTVAGIHHVAMYLGAGWIVEAANSGELVKVSNLSAHTDFYGGARLFTGRPHYTTTLGIYRGLSSTFSFSNSTTSGHTDGTLTFGAQGDIPVSGDWNADGFTTVGTFRPSTSTFYFDNSNITGNTDGSLAFGQFGDHPVTGDWDCDGSTTVGVYRDSNSTFYFDNSNITSRIDGSLTFGQKGDIPITGDWDGDGCTTVGVYRPSNSTFYFDNSNITAHTDGSITFGATGDVPVTGDWNGDGYTTIGVFRPTTGVFYLCNSNITPHTDITTAFGQQNDTPITGAWNH</sequence>
<feature type="signal peptide" evidence="5">
    <location>
        <begin position="1"/>
        <end position="39"/>
    </location>
</feature>
<evidence type="ECO:0000256" key="4">
    <source>
        <dbReference type="ARBA" id="ARBA00022807"/>
    </source>
</evidence>
<dbReference type="InterPro" id="IPR038765">
    <property type="entry name" value="Papain-like_cys_pep_sf"/>
</dbReference>
<evidence type="ECO:0000256" key="1">
    <source>
        <dbReference type="ARBA" id="ARBA00007074"/>
    </source>
</evidence>
<evidence type="ECO:0000313" key="7">
    <source>
        <dbReference type="EMBL" id="GAA1689213.1"/>
    </source>
</evidence>
<keyword evidence="4" id="KW-0788">Thiol protease</keyword>
<accession>A0ABP4TK17</accession>
<comment type="caution">
    <text evidence="7">The sequence shown here is derived from an EMBL/GenBank/DDBJ whole genome shotgun (WGS) entry which is preliminary data.</text>
</comment>
<keyword evidence="5" id="KW-0732">Signal</keyword>
<name>A0ABP4TK17_9ACTN</name>
<dbReference type="Gene3D" id="3.90.1720.10">
    <property type="entry name" value="endopeptidase domain like (from Nostoc punctiforme)"/>
    <property type="match status" value="1"/>
</dbReference>
<dbReference type="EMBL" id="BAAANY010000017">
    <property type="protein sequence ID" value="GAA1689213.1"/>
    <property type="molecule type" value="Genomic_DNA"/>
</dbReference>
<keyword evidence="2" id="KW-0645">Protease</keyword>
<keyword evidence="3" id="KW-0378">Hydrolase</keyword>
<evidence type="ECO:0000313" key="8">
    <source>
        <dbReference type="Proteomes" id="UP001500618"/>
    </source>
</evidence>
<dbReference type="PANTHER" id="PTHR47359">
    <property type="entry name" value="PEPTIDOGLYCAN DL-ENDOPEPTIDASE CWLO"/>
    <property type="match status" value="1"/>
</dbReference>
<organism evidence="7 8">
    <name type="scientific">Fodinicola feengrottensis</name>
    <dbReference type="NCBI Taxonomy" id="435914"/>
    <lineage>
        <taxon>Bacteria</taxon>
        <taxon>Bacillati</taxon>
        <taxon>Actinomycetota</taxon>
        <taxon>Actinomycetes</taxon>
        <taxon>Mycobacteriales</taxon>
        <taxon>Fodinicola</taxon>
    </lineage>
</organism>
<feature type="domain" description="NlpC/P60" evidence="6">
    <location>
        <begin position="51"/>
        <end position="207"/>
    </location>
</feature>